<proteinExistence type="predicted"/>
<feature type="region of interest" description="Disordered" evidence="1">
    <location>
        <begin position="1"/>
        <end position="38"/>
    </location>
</feature>
<name>A0A267DYI6_9PLAT</name>
<feature type="compositionally biased region" description="Polar residues" evidence="1">
    <location>
        <begin position="1"/>
        <end position="10"/>
    </location>
</feature>
<evidence type="ECO:0000256" key="1">
    <source>
        <dbReference type="SAM" id="MobiDB-lite"/>
    </source>
</evidence>
<evidence type="ECO:0000313" key="3">
    <source>
        <dbReference type="Proteomes" id="UP000215902"/>
    </source>
</evidence>
<dbReference type="EMBL" id="NIVC01003044">
    <property type="protein sequence ID" value="PAA53677.1"/>
    <property type="molecule type" value="Genomic_DNA"/>
</dbReference>
<gene>
    <name evidence="2" type="ORF">BOX15_Mlig004692g4</name>
</gene>
<reference evidence="2 3" key="1">
    <citation type="submission" date="2017-06" db="EMBL/GenBank/DDBJ databases">
        <title>A platform for efficient transgenesis in Macrostomum lignano, a flatworm model organism for stem cell research.</title>
        <authorList>
            <person name="Berezikov E."/>
        </authorList>
    </citation>
    <scope>NUCLEOTIDE SEQUENCE [LARGE SCALE GENOMIC DNA]</scope>
    <source>
        <strain evidence="2">DV1</strain>
        <tissue evidence="2">Whole organism</tissue>
    </source>
</reference>
<comment type="caution">
    <text evidence="2">The sequence shown here is derived from an EMBL/GenBank/DDBJ whole genome shotgun (WGS) entry which is preliminary data.</text>
</comment>
<sequence>MTLRNRNQTETARKQQEQPTQLGQQKKPKQQQQQSKVPSVAAAFYRKLTETVQEEKGNAEEMVRWALTAYANLLKNIDKSLLLPAKEKDREKQQASAEAARLDRYRSRGLNYSVRHISPAIQRRQRADRGQSKDLATLIEELKQQRGSVGGVSRRIQGVLGSGLTAEQKEAVAKKNDDTLYEIYKTVWPILDKLNSASKLENEK</sequence>
<organism evidence="2 3">
    <name type="scientific">Macrostomum lignano</name>
    <dbReference type="NCBI Taxonomy" id="282301"/>
    <lineage>
        <taxon>Eukaryota</taxon>
        <taxon>Metazoa</taxon>
        <taxon>Spiralia</taxon>
        <taxon>Lophotrochozoa</taxon>
        <taxon>Platyhelminthes</taxon>
        <taxon>Rhabditophora</taxon>
        <taxon>Macrostomorpha</taxon>
        <taxon>Macrostomida</taxon>
        <taxon>Macrostomidae</taxon>
        <taxon>Macrostomum</taxon>
    </lineage>
</organism>
<protein>
    <submittedName>
        <fullName evidence="2">Uncharacterized protein</fullName>
    </submittedName>
</protein>
<dbReference type="Proteomes" id="UP000215902">
    <property type="component" value="Unassembled WGS sequence"/>
</dbReference>
<evidence type="ECO:0000313" key="2">
    <source>
        <dbReference type="EMBL" id="PAA53677.1"/>
    </source>
</evidence>
<accession>A0A267DYI6</accession>
<dbReference type="AlphaFoldDB" id="A0A267DYI6"/>
<keyword evidence="3" id="KW-1185">Reference proteome</keyword>